<proteinExistence type="predicted"/>
<dbReference type="EMBL" id="CVRI01000005">
    <property type="protein sequence ID" value="CRK87812.1"/>
    <property type="molecule type" value="Genomic_DNA"/>
</dbReference>
<dbReference type="Proteomes" id="UP000183832">
    <property type="component" value="Unassembled WGS sequence"/>
</dbReference>
<keyword evidence="2" id="KW-1185">Reference proteome</keyword>
<dbReference type="AlphaFoldDB" id="A0A1J1HK72"/>
<protein>
    <submittedName>
        <fullName evidence="1">CLUMA_CG001602, isoform A</fullName>
    </submittedName>
</protein>
<sequence>MSNYFELNLNIFLSQPQDMWDLKNKGNHCDMYDKLLPNTDKTCLYLCLEFFMENLFHLA</sequence>
<evidence type="ECO:0000313" key="2">
    <source>
        <dbReference type="Proteomes" id="UP000183832"/>
    </source>
</evidence>
<name>A0A1J1HK72_9DIPT</name>
<organism evidence="1 2">
    <name type="scientific">Clunio marinus</name>
    <dbReference type="NCBI Taxonomy" id="568069"/>
    <lineage>
        <taxon>Eukaryota</taxon>
        <taxon>Metazoa</taxon>
        <taxon>Ecdysozoa</taxon>
        <taxon>Arthropoda</taxon>
        <taxon>Hexapoda</taxon>
        <taxon>Insecta</taxon>
        <taxon>Pterygota</taxon>
        <taxon>Neoptera</taxon>
        <taxon>Endopterygota</taxon>
        <taxon>Diptera</taxon>
        <taxon>Nematocera</taxon>
        <taxon>Chironomoidea</taxon>
        <taxon>Chironomidae</taxon>
        <taxon>Clunio</taxon>
    </lineage>
</organism>
<evidence type="ECO:0000313" key="1">
    <source>
        <dbReference type="EMBL" id="CRK87812.1"/>
    </source>
</evidence>
<accession>A0A1J1HK72</accession>
<reference evidence="1 2" key="1">
    <citation type="submission" date="2015-04" db="EMBL/GenBank/DDBJ databases">
        <authorList>
            <person name="Syromyatnikov M.Y."/>
            <person name="Popov V.N."/>
        </authorList>
    </citation>
    <scope>NUCLEOTIDE SEQUENCE [LARGE SCALE GENOMIC DNA]</scope>
</reference>
<gene>
    <name evidence="1" type="ORF">CLUMA_CG001602</name>
</gene>